<organism evidence="5 6">
    <name type="scientific">Aminithiophilus ramosus</name>
    <dbReference type="NCBI Taxonomy" id="3029084"/>
    <lineage>
        <taxon>Bacteria</taxon>
        <taxon>Thermotogati</taxon>
        <taxon>Synergistota</taxon>
        <taxon>Synergistia</taxon>
        <taxon>Synergistales</taxon>
        <taxon>Aminithiophilaceae</taxon>
        <taxon>Aminithiophilus</taxon>
    </lineage>
</organism>
<keyword evidence="3" id="KW-0413">Isomerase</keyword>
<feature type="domain" description="Alanine racemase N-terminal" evidence="4">
    <location>
        <begin position="8"/>
        <end position="225"/>
    </location>
</feature>
<evidence type="ECO:0000313" key="5">
    <source>
        <dbReference type="EMBL" id="QTX31292.1"/>
    </source>
</evidence>
<comment type="cofactor">
    <cofactor evidence="1">
        <name>pyridoxal 5'-phosphate</name>
        <dbReference type="ChEBI" id="CHEBI:597326"/>
    </cofactor>
</comment>
<reference evidence="6" key="1">
    <citation type="submission" date="2021-04" db="EMBL/GenBank/DDBJ databases">
        <title>A novel Synergistetes isolate from a pyrite-forming mixed culture.</title>
        <authorList>
            <person name="Bunk B."/>
            <person name="Sproer C."/>
            <person name="Spring S."/>
            <person name="Pester M."/>
        </authorList>
    </citation>
    <scope>NUCLEOTIDE SEQUENCE [LARGE SCALE GENOMIC DNA]</scope>
    <source>
        <strain evidence="6">J.5.4.2-T.3.5.2</strain>
    </source>
</reference>
<dbReference type="RefSeq" id="WP_274372442.1">
    <property type="nucleotide sequence ID" value="NZ_CP072943.1"/>
</dbReference>
<keyword evidence="6" id="KW-1185">Reference proteome</keyword>
<dbReference type="Pfam" id="PF01168">
    <property type="entry name" value="Ala_racemase_N"/>
    <property type="match status" value="1"/>
</dbReference>
<proteinExistence type="predicted"/>
<dbReference type="KEGG" id="aram:KAR29_07780"/>
<evidence type="ECO:0000256" key="3">
    <source>
        <dbReference type="ARBA" id="ARBA00023235"/>
    </source>
</evidence>
<dbReference type="GO" id="GO:0008784">
    <property type="term" value="F:alanine racemase activity"/>
    <property type="evidence" value="ECO:0007669"/>
    <property type="project" value="TreeGrafter"/>
</dbReference>
<sequence>MAYPQLVIDSAAVAENTARIAERCAARSLSVVGVTKGMSAQPELARVMRASGCSWLADSRLSNIARLRQAGIEGPYLLLRIPMADEIDELLDLADVTLVSMTGTIDLLERACRRRSCEIASIAMIDLGDLREGFWPDEMERLAEAYRSAPRVRCLGVGVNFGCFGGVLPTVLNERRLVEVGAELERHLGHPLEILSGGATSSLALLERGELPEAINQLRIGEAILLGTDVTGNRIIPWLRQDTMELRGQVVEVRRKPSVPIGLIGADAFGNVPVFEDRGERLRAIVALGRQDVRLEGVRSLLPGAEVLGASSDHLLLDVETCPSAPRLGDVVPFAVDYGAMLAATTSRYVEVKVL</sequence>
<evidence type="ECO:0000256" key="2">
    <source>
        <dbReference type="ARBA" id="ARBA00022898"/>
    </source>
</evidence>
<dbReference type="InterPro" id="IPR001608">
    <property type="entry name" value="Ala_racemase_N"/>
</dbReference>
<dbReference type="AlphaFoldDB" id="A0A9Q7ALM6"/>
<dbReference type="EMBL" id="CP072943">
    <property type="protein sequence ID" value="QTX31292.1"/>
    <property type="molecule type" value="Genomic_DNA"/>
</dbReference>
<dbReference type="CDD" id="cd06815">
    <property type="entry name" value="PLPDE_III_AR_like_1"/>
    <property type="match status" value="1"/>
</dbReference>
<keyword evidence="2" id="KW-0663">Pyridoxal phosphate</keyword>
<dbReference type="SUPFAM" id="SSF51419">
    <property type="entry name" value="PLP-binding barrel"/>
    <property type="match status" value="1"/>
</dbReference>
<dbReference type="GO" id="GO:0030170">
    <property type="term" value="F:pyridoxal phosphate binding"/>
    <property type="evidence" value="ECO:0007669"/>
    <property type="project" value="TreeGrafter"/>
</dbReference>
<dbReference type="PANTHER" id="PTHR30511">
    <property type="entry name" value="ALANINE RACEMASE"/>
    <property type="match status" value="1"/>
</dbReference>
<dbReference type="GO" id="GO:0005829">
    <property type="term" value="C:cytosol"/>
    <property type="evidence" value="ECO:0007669"/>
    <property type="project" value="TreeGrafter"/>
</dbReference>
<dbReference type="InterPro" id="IPR029066">
    <property type="entry name" value="PLP-binding_barrel"/>
</dbReference>
<dbReference type="InterPro" id="IPR000821">
    <property type="entry name" value="Ala_racemase"/>
</dbReference>
<dbReference type="Proteomes" id="UP000671879">
    <property type="component" value="Chromosome"/>
</dbReference>
<evidence type="ECO:0000256" key="1">
    <source>
        <dbReference type="ARBA" id="ARBA00001933"/>
    </source>
</evidence>
<dbReference type="Gene3D" id="3.20.20.10">
    <property type="entry name" value="Alanine racemase"/>
    <property type="match status" value="1"/>
</dbReference>
<evidence type="ECO:0000313" key="6">
    <source>
        <dbReference type="Proteomes" id="UP000671879"/>
    </source>
</evidence>
<gene>
    <name evidence="5" type="ORF">KAR29_07780</name>
</gene>
<protein>
    <submittedName>
        <fullName evidence="5">Alanine/ornithine racemase family PLP-dependent enzyme</fullName>
    </submittedName>
</protein>
<dbReference type="PANTHER" id="PTHR30511:SF3">
    <property type="entry name" value="LYSINE RACEMASE"/>
    <property type="match status" value="1"/>
</dbReference>
<accession>A0A9Q7ALM6</accession>
<evidence type="ECO:0000259" key="4">
    <source>
        <dbReference type="Pfam" id="PF01168"/>
    </source>
</evidence>
<name>A0A9Q7ALM6_9BACT</name>